<protein>
    <recommendedName>
        <fullName evidence="5">Sister chromatid cohesion protein DCC1</fullName>
    </recommendedName>
</protein>
<evidence type="ECO:0000256" key="1">
    <source>
        <dbReference type="ARBA" id="ARBA00007017"/>
    </source>
</evidence>
<evidence type="ECO:0000313" key="3">
    <source>
        <dbReference type="EMBL" id="WWC88665.1"/>
    </source>
</evidence>
<accession>A0AAX4JVV6</accession>
<dbReference type="EMBL" id="CP144101">
    <property type="protein sequence ID" value="WWC88665.1"/>
    <property type="molecule type" value="Genomic_DNA"/>
</dbReference>
<organism evidence="3 4">
    <name type="scientific">Kwoniella dendrophila CBS 6074</name>
    <dbReference type="NCBI Taxonomy" id="1295534"/>
    <lineage>
        <taxon>Eukaryota</taxon>
        <taxon>Fungi</taxon>
        <taxon>Dikarya</taxon>
        <taxon>Basidiomycota</taxon>
        <taxon>Agaricomycotina</taxon>
        <taxon>Tremellomycetes</taxon>
        <taxon>Tremellales</taxon>
        <taxon>Cryptococcaceae</taxon>
        <taxon>Kwoniella</taxon>
    </lineage>
</organism>
<dbReference type="GO" id="GO:0000775">
    <property type="term" value="C:chromosome, centromeric region"/>
    <property type="evidence" value="ECO:0007669"/>
    <property type="project" value="TreeGrafter"/>
</dbReference>
<sequence>MAVGSNLPSKSVILRYPPSSSSKNIHLEVEEVGSGEEAEETYQLLELPPEIIKAIEASSKGKEKEDQVAFPLTIKGKPSDDAVLCTTNSTFLLRTVGISNSILVCRTPESDSLHKRKETLQIRDTCHEVLECVPIAPNLERIRTILKDSSWKGINGNSLGKRKRNGKQVKKWTKDQMMSIIQSSEIELEQGLKDRNVIEVEGKMLYLPPKELKELLSIILSLLTIHQVNTEKRNIALSKPIINSLEHDHEVDSSISKQVLSLYGKITINDEEEEIWEANTKRILKEIGNGLLIGCQNKKLDEFEDEWKFEVGEEWKDEIDITLLEGEYLLNPSPITSLSFSTSFSSPKSSELITHFPISNLPLQPSERFSELFLTREKWKPKDILPFLKGLTRDNDIKSRDKLISKFVRVVKNPKDPKDIWWFPRRSS</sequence>
<dbReference type="GO" id="GO:0034088">
    <property type="term" value="P:maintenance of mitotic sister chromatid cohesion"/>
    <property type="evidence" value="ECO:0007669"/>
    <property type="project" value="TreeGrafter"/>
</dbReference>
<gene>
    <name evidence="3" type="ORF">L201_003578</name>
</gene>
<comment type="similarity">
    <text evidence="1">Belongs to the DCC1 family.</text>
</comment>
<dbReference type="Pfam" id="PF09724">
    <property type="entry name" value="Dcc1"/>
    <property type="match status" value="1"/>
</dbReference>
<dbReference type="PANTHER" id="PTHR13395:SF6">
    <property type="entry name" value="SISTER CHROMATID COHESION PROTEIN DCC1"/>
    <property type="match status" value="1"/>
</dbReference>
<proteinExistence type="inferred from homology"/>
<dbReference type="GO" id="GO:0000785">
    <property type="term" value="C:chromatin"/>
    <property type="evidence" value="ECO:0007669"/>
    <property type="project" value="TreeGrafter"/>
</dbReference>
<dbReference type="GO" id="GO:0006260">
    <property type="term" value="P:DNA replication"/>
    <property type="evidence" value="ECO:0007669"/>
    <property type="project" value="UniProtKB-KW"/>
</dbReference>
<evidence type="ECO:0000313" key="4">
    <source>
        <dbReference type="Proteomes" id="UP001355207"/>
    </source>
</evidence>
<keyword evidence="2" id="KW-0235">DNA replication</keyword>
<evidence type="ECO:0000256" key="2">
    <source>
        <dbReference type="ARBA" id="ARBA00022705"/>
    </source>
</evidence>
<name>A0AAX4JVV6_9TREE</name>
<dbReference type="PANTHER" id="PTHR13395">
    <property type="entry name" value="SISTER CHROMATID COHESION PROTEIN DCC1-RELATED"/>
    <property type="match status" value="1"/>
</dbReference>
<keyword evidence="4" id="KW-1185">Reference proteome</keyword>
<evidence type="ECO:0008006" key="5">
    <source>
        <dbReference type="Google" id="ProtNLM"/>
    </source>
</evidence>
<dbReference type="GeneID" id="91094248"/>
<dbReference type="Proteomes" id="UP001355207">
    <property type="component" value="Chromosome 4"/>
</dbReference>
<dbReference type="GO" id="GO:0031390">
    <property type="term" value="C:Ctf18 RFC-like complex"/>
    <property type="evidence" value="ECO:0007669"/>
    <property type="project" value="InterPro"/>
</dbReference>
<reference evidence="3 4" key="1">
    <citation type="submission" date="2024-01" db="EMBL/GenBank/DDBJ databases">
        <title>Comparative genomics of Cryptococcus and Kwoniella reveals pathogenesis evolution and contrasting modes of karyotype evolution via chromosome fusion or intercentromeric recombination.</title>
        <authorList>
            <person name="Coelho M.A."/>
            <person name="David-Palma M."/>
            <person name="Shea T."/>
            <person name="Bowers K."/>
            <person name="McGinley-Smith S."/>
            <person name="Mohammad A.W."/>
            <person name="Gnirke A."/>
            <person name="Yurkov A.M."/>
            <person name="Nowrousian M."/>
            <person name="Sun S."/>
            <person name="Cuomo C.A."/>
            <person name="Heitman J."/>
        </authorList>
    </citation>
    <scope>NUCLEOTIDE SEQUENCE [LARGE SCALE GENOMIC DNA]</scope>
    <source>
        <strain evidence="3 4">CBS 6074</strain>
    </source>
</reference>
<dbReference type="InterPro" id="IPR019128">
    <property type="entry name" value="Dcc1"/>
</dbReference>
<dbReference type="AlphaFoldDB" id="A0AAX4JVV6"/>
<dbReference type="RefSeq" id="XP_066075428.1">
    <property type="nucleotide sequence ID" value="XM_066219331.1"/>
</dbReference>